<keyword evidence="5" id="KW-0732">Signal</keyword>
<dbReference type="SUPFAM" id="SSF49503">
    <property type="entry name" value="Cupredoxins"/>
    <property type="match status" value="3"/>
</dbReference>
<keyword evidence="10" id="KW-1185">Reference proteome</keyword>
<gene>
    <name evidence="9" type="ORF">B0J12DRAFT_759358</name>
</gene>
<keyword evidence="4" id="KW-0186">Copper</keyword>
<evidence type="ECO:0000256" key="4">
    <source>
        <dbReference type="ARBA" id="ARBA00023008"/>
    </source>
</evidence>
<dbReference type="PROSITE" id="PS00080">
    <property type="entry name" value="MULTICOPPER_OXIDASE2"/>
    <property type="match status" value="1"/>
</dbReference>
<dbReference type="Gene3D" id="2.60.40.420">
    <property type="entry name" value="Cupredoxins - blue copper proteins"/>
    <property type="match status" value="3"/>
</dbReference>
<dbReference type="InterPro" id="IPR002355">
    <property type="entry name" value="Cu_oxidase_Cu_BS"/>
</dbReference>
<dbReference type="CDD" id="cd13854">
    <property type="entry name" value="CuRO_1_MaLCC_like"/>
    <property type="match status" value="1"/>
</dbReference>
<evidence type="ECO:0000259" key="7">
    <source>
        <dbReference type="Pfam" id="PF07731"/>
    </source>
</evidence>
<dbReference type="EMBL" id="JAGTJR010000002">
    <property type="protein sequence ID" value="KAH7063659.1"/>
    <property type="molecule type" value="Genomic_DNA"/>
</dbReference>
<evidence type="ECO:0000256" key="5">
    <source>
        <dbReference type="SAM" id="SignalP"/>
    </source>
</evidence>
<dbReference type="InterPro" id="IPR008972">
    <property type="entry name" value="Cupredoxin"/>
</dbReference>
<dbReference type="CDD" id="cd13880">
    <property type="entry name" value="CuRO_2_MaLCC_like"/>
    <property type="match status" value="1"/>
</dbReference>
<dbReference type="Pfam" id="PF07732">
    <property type="entry name" value="Cu-oxidase_3"/>
    <property type="match status" value="1"/>
</dbReference>
<evidence type="ECO:0000256" key="3">
    <source>
        <dbReference type="ARBA" id="ARBA00023002"/>
    </source>
</evidence>
<organism evidence="9 10">
    <name type="scientific">Macrophomina phaseolina</name>
    <dbReference type="NCBI Taxonomy" id="35725"/>
    <lineage>
        <taxon>Eukaryota</taxon>
        <taxon>Fungi</taxon>
        <taxon>Dikarya</taxon>
        <taxon>Ascomycota</taxon>
        <taxon>Pezizomycotina</taxon>
        <taxon>Dothideomycetes</taxon>
        <taxon>Dothideomycetes incertae sedis</taxon>
        <taxon>Botryosphaeriales</taxon>
        <taxon>Botryosphaeriaceae</taxon>
        <taxon>Macrophomina</taxon>
    </lineage>
</organism>
<keyword evidence="3" id="KW-0560">Oxidoreductase</keyword>
<dbReference type="Proteomes" id="UP000774617">
    <property type="component" value="Unassembled WGS sequence"/>
</dbReference>
<dbReference type="Pfam" id="PF07731">
    <property type="entry name" value="Cu-oxidase_2"/>
    <property type="match status" value="1"/>
</dbReference>
<comment type="caution">
    <text evidence="9">The sequence shown here is derived from an EMBL/GenBank/DDBJ whole genome shotgun (WGS) entry which is preliminary data.</text>
</comment>
<feature type="domain" description="Plastocyanin-like" evidence="7">
    <location>
        <begin position="440"/>
        <end position="561"/>
    </location>
</feature>
<evidence type="ECO:0000313" key="10">
    <source>
        <dbReference type="Proteomes" id="UP000774617"/>
    </source>
</evidence>
<feature type="chain" id="PRO_5045749721" evidence="5">
    <location>
        <begin position="20"/>
        <end position="600"/>
    </location>
</feature>
<feature type="domain" description="Plastocyanin-like" evidence="6">
    <location>
        <begin position="203"/>
        <end position="360"/>
    </location>
</feature>
<feature type="signal peptide" evidence="5">
    <location>
        <begin position="1"/>
        <end position="19"/>
    </location>
</feature>
<dbReference type="PANTHER" id="PTHR11709:SF145">
    <property type="entry name" value="LCC1"/>
    <property type="match status" value="1"/>
</dbReference>
<evidence type="ECO:0000256" key="2">
    <source>
        <dbReference type="ARBA" id="ARBA00022723"/>
    </source>
</evidence>
<protein>
    <submittedName>
        <fullName evidence="9">Laccase-1</fullName>
    </submittedName>
</protein>
<reference evidence="9 10" key="1">
    <citation type="journal article" date="2021" name="Nat. Commun.">
        <title>Genetic determinants of endophytism in the Arabidopsis root mycobiome.</title>
        <authorList>
            <person name="Mesny F."/>
            <person name="Miyauchi S."/>
            <person name="Thiergart T."/>
            <person name="Pickel B."/>
            <person name="Atanasova L."/>
            <person name="Karlsson M."/>
            <person name="Huettel B."/>
            <person name="Barry K.W."/>
            <person name="Haridas S."/>
            <person name="Chen C."/>
            <person name="Bauer D."/>
            <person name="Andreopoulos W."/>
            <person name="Pangilinan J."/>
            <person name="LaButti K."/>
            <person name="Riley R."/>
            <person name="Lipzen A."/>
            <person name="Clum A."/>
            <person name="Drula E."/>
            <person name="Henrissat B."/>
            <person name="Kohler A."/>
            <person name="Grigoriev I.V."/>
            <person name="Martin F.M."/>
            <person name="Hacquard S."/>
        </authorList>
    </citation>
    <scope>NUCLEOTIDE SEQUENCE [LARGE SCALE GENOMIC DNA]</scope>
    <source>
        <strain evidence="9 10">MPI-SDFR-AT-0080</strain>
    </source>
</reference>
<dbReference type="InterPro" id="IPR011707">
    <property type="entry name" value="Cu-oxidase-like_N"/>
</dbReference>
<dbReference type="InterPro" id="IPR011706">
    <property type="entry name" value="Cu-oxidase_C"/>
</dbReference>
<dbReference type="Pfam" id="PF00394">
    <property type="entry name" value="Cu-oxidase"/>
    <property type="match status" value="1"/>
</dbReference>
<evidence type="ECO:0000256" key="1">
    <source>
        <dbReference type="ARBA" id="ARBA00010609"/>
    </source>
</evidence>
<proteinExistence type="inferred from homology"/>
<sequence>MSFVSKIFTGLIAFTAGLGQDETNGISKWGTFDAPRLQKFLDRGHGIPWGGMTCTNANPYTEAPDTGQTVRYDFTVQRHPVSPDGYKKKVLLVNGQFPGPLMEANWGDTIEVTVHNNIAGPEEGTQIHWHGFTQKGTPFMDGIPSVSSCPIAPNNTFVYTFKADLYGTGWYHSHYSGQSTGGLLGPIVVHGPSALDYDIDLGPVFLNDWYHKDYLQLIDGVVGTDPSLWHPKADNNMINGKMDYDCSLVTDGTPCVSNAGLATFSFTKGATHRLRLINGGSASLQHFSIDGHEMTVISNDFVAVEPYQTKTVTLAVGQRTDVLVTANGDATGAYWMRSTVADDESCNWSNQPAALAAVYYDAANPTVKPNSTGWPPVANQQGSCDNDPLTQTIPLFPIPADPSPSTTLELDFGWTQNATGHQVWTVNDRGFRGNYNRPVLQLAAGSDNASSAYAWEPEWNVYDTGRNRTVRIVMHNNSTMYHPMHLHGHNAQILAAGANGPWDGRTVARPANPARRDVYQLPPNGHLVIQYAQDNPGVWPLHCHIAWHASAGMFASVLERAGDIVGSSGAGGWREEMAGVCAGWEAYTRMNVVEQVDSGV</sequence>
<evidence type="ECO:0000313" key="9">
    <source>
        <dbReference type="EMBL" id="KAH7063659.1"/>
    </source>
</evidence>
<feature type="domain" description="Plastocyanin-like" evidence="8">
    <location>
        <begin position="76"/>
        <end position="192"/>
    </location>
</feature>
<dbReference type="CDD" id="cd13901">
    <property type="entry name" value="CuRO_3_MaLCC_like"/>
    <property type="match status" value="1"/>
</dbReference>
<dbReference type="PROSITE" id="PS00079">
    <property type="entry name" value="MULTICOPPER_OXIDASE1"/>
    <property type="match status" value="1"/>
</dbReference>
<dbReference type="PANTHER" id="PTHR11709">
    <property type="entry name" value="MULTI-COPPER OXIDASE"/>
    <property type="match status" value="1"/>
</dbReference>
<dbReference type="InterPro" id="IPR001117">
    <property type="entry name" value="Cu-oxidase_2nd"/>
</dbReference>
<accession>A0ABQ8GTW7</accession>
<evidence type="ECO:0000259" key="8">
    <source>
        <dbReference type="Pfam" id="PF07732"/>
    </source>
</evidence>
<dbReference type="InterPro" id="IPR033138">
    <property type="entry name" value="Cu_oxidase_CS"/>
</dbReference>
<evidence type="ECO:0000259" key="6">
    <source>
        <dbReference type="Pfam" id="PF00394"/>
    </source>
</evidence>
<keyword evidence="2" id="KW-0479">Metal-binding</keyword>
<dbReference type="InterPro" id="IPR045087">
    <property type="entry name" value="Cu-oxidase_fam"/>
</dbReference>
<comment type="similarity">
    <text evidence="1">Belongs to the multicopper oxidase family.</text>
</comment>
<name>A0ABQ8GTW7_9PEZI</name>